<evidence type="ECO:0000256" key="2">
    <source>
        <dbReference type="SAM" id="MobiDB-lite"/>
    </source>
</evidence>
<evidence type="ECO:0000313" key="3">
    <source>
        <dbReference type="EMBL" id="BAI68545.1"/>
    </source>
</evidence>
<dbReference type="AlphaFoldDB" id="D3DFE3"/>
<proteinExistence type="inferred from homology"/>
<dbReference type="Pfam" id="PF04519">
    <property type="entry name" value="Bactofilin"/>
    <property type="match status" value="1"/>
</dbReference>
<evidence type="ECO:0000313" key="4">
    <source>
        <dbReference type="Proteomes" id="UP000002574"/>
    </source>
</evidence>
<dbReference type="PANTHER" id="PTHR35024:SF4">
    <property type="entry name" value="POLYMER-FORMING CYTOSKELETAL PROTEIN"/>
    <property type="match status" value="1"/>
</dbReference>
<dbReference type="KEGG" id="hth:HTH_0078"/>
<gene>
    <name evidence="3" type="ordered locus">HTH_0078</name>
</gene>
<reference evidence="3 4" key="1">
    <citation type="journal article" date="2010" name="J. Bacteriol.">
        <title>Complete genome sequence of the thermophilic, obligately chemolithoautotrophic hydrogen-oxidizing bacterium Hydrogenobacter thermophilus TK-6.</title>
        <authorList>
            <person name="Arai H."/>
            <person name="Kanbe H."/>
            <person name="Ishii M."/>
            <person name="Igarashi Y."/>
        </authorList>
    </citation>
    <scope>NUCLEOTIDE SEQUENCE [LARGE SCALE GENOMIC DNA]</scope>
    <source>
        <strain evidence="4">DSM 6534 / IAM 12695 / TK-6 [Tokyo]</strain>
    </source>
</reference>
<sequence>MVSPFQTLQRRVSPFCYILLTMFGKKEEARVSNQEIRTLIGIGCLFDGNLTIPEGLTRIDGEIRGNISGKGGLILGERGSVRGDIDLERVVVYGRVQGNIKAQSLEIKAGGRVDGNVQVKELIIEKGAVYNGECKMEGGEAPTELQSSRVDMSPTGSPSS</sequence>
<protein>
    <recommendedName>
        <fullName evidence="5">Polymer-forming cytoskeletal protein</fullName>
    </recommendedName>
</protein>
<dbReference type="PANTHER" id="PTHR35024">
    <property type="entry name" value="HYPOTHETICAL CYTOSOLIC PROTEIN"/>
    <property type="match status" value="1"/>
</dbReference>
<dbReference type="EMBL" id="AP011112">
    <property type="protein sequence ID" value="BAI68545.1"/>
    <property type="molecule type" value="Genomic_DNA"/>
</dbReference>
<organism evidence="3 4">
    <name type="scientific">Hydrogenobacter thermophilus (strain DSM 6534 / IAM 12695 / TK-6)</name>
    <dbReference type="NCBI Taxonomy" id="608538"/>
    <lineage>
        <taxon>Bacteria</taxon>
        <taxon>Pseudomonadati</taxon>
        <taxon>Aquificota</taxon>
        <taxon>Aquificia</taxon>
        <taxon>Aquificales</taxon>
        <taxon>Aquificaceae</taxon>
        <taxon>Hydrogenobacter</taxon>
    </lineage>
</organism>
<feature type="compositionally biased region" description="Polar residues" evidence="2">
    <location>
        <begin position="144"/>
        <end position="160"/>
    </location>
</feature>
<name>D3DFE3_HYDTT</name>
<accession>D3DFE3</accession>
<dbReference type="OrthoDB" id="8903691at2"/>
<dbReference type="Proteomes" id="UP000002574">
    <property type="component" value="Chromosome"/>
</dbReference>
<evidence type="ECO:0000256" key="1">
    <source>
        <dbReference type="ARBA" id="ARBA00044755"/>
    </source>
</evidence>
<comment type="similarity">
    <text evidence="1">Belongs to the bactofilin family.</text>
</comment>
<keyword evidence="4" id="KW-1185">Reference proteome</keyword>
<evidence type="ECO:0008006" key="5">
    <source>
        <dbReference type="Google" id="ProtNLM"/>
    </source>
</evidence>
<dbReference type="KEGG" id="hte:Hydth_0079"/>
<dbReference type="InterPro" id="IPR007607">
    <property type="entry name" value="BacA/B"/>
</dbReference>
<dbReference type="eggNOG" id="COG1664">
    <property type="taxonomic scope" value="Bacteria"/>
</dbReference>
<dbReference type="STRING" id="608538.HTH_0078"/>
<feature type="region of interest" description="Disordered" evidence="2">
    <location>
        <begin position="137"/>
        <end position="160"/>
    </location>
</feature>